<reference evidence="2 3" key="1">
    <citation type="journal article" date="2018" name="Nat. Biotechnol.">
        <title>A standardized bacterial taxonomy based on genome phylogeny substantially revises the tree of life.</title>
        <authorList>
            <person name="Parks D.H."/>
            <person name="Chuvochina M."/>
            <person name="Waite D.W."/>
            <person name="Rinke C."/>
            <person name="Skarshewski A."/>
            <person name="Chaumeil P.A."/>
            <person name="Hugenholtz P."/>
        </authorList>
    </citation>
    <scope>NUCLEOTIDE SEQUENCE [LARGE SCALE GENOMIC DNA]</scope>
    <source>
        <strain evidence="2">UBA11247</strain>
    </source>
</reference>
<name>A0A3D4T137_9CORY</name>
<evidence type="ECO:0000313" key="3">
    <source>
        <dbReference type="Proteomes" id="UP000261739"/>
    </source>
</evidence>
<protein>
    <submittedName>
        <fullName evidence="2">DUF3375 domain-containing protein</fullName>
    </submittedName>
</protein>
<organism evidence="2 3">
    <name type="scientific">Corynebacterium nuruki</name>
    <dbReference type="NCBI Taxonomy" id="1032851"/>
    <lineage>
        <taxon>Bacteria</taxon>
        <taxon>Bacillati</taxon>
        <taxon>Actinomycetota</taxon>
        <taxon>Actinomycetes</taxon>
        <taxon>Mycobacteriales</taxon>
        <taxon>Corynebacteriaceae</taxon>
        <taxon>Corynebacterium</taxon>
    </lineage>
</organism>
<feature type="region of interest" description="Disordered" evidence="1">
    <location>
        <begin position="515"/>
        <end position="543"/>
    </location>
</feature>
<gene>
    <name evidence="2" type="ORF">DIW82_10765</name>
</gene>
<dbReference type="Proteomes" id="UP000261739">
    <property type="component" value="Unassembled WGS sequence"/>
</dbReference>
<feature type="compositionally biased region" description="Acidic residues" evidence="1">
    <location>
        <begin position="92"/>
        <end position="101"/>
    </location>
</feature>
<feature type="region of interest" description="Disordered" evidence="1">
    <location>
        <begin position="79"/>
        <end position="109"/>
    </location>
</feature>
<feature type="compositionally biased region" description="Low complexity" evidence="1">
    <location>
        <begin position="524"/>
        <end position="543"/>
    </location>
</feature>
<feature type="compositionally biased region" description="Low complexity" evidence="1">
    <location>
        <begin position="79"/>
        <end position="91"/>
    </location>
</feature>
<dbReference type="InterPro" id="IPR021804">
    <property type="entry name" value="DUF3375"/>
</dbReference>
<dbReference type="STRING" id="863239.GCA_000213935_00801"/>
<evidence type="ECO:0000256" key="1">
    <source>
        <dbReference type="SAM" id="MobiDB-lite"/>
    </source>
</evidence>
<comment type="caution">
    <text evidence="2">The sequence shown here is derived from an EMBL/GenBank/DDBJ whole genome shotgun (WGS) entry which is preliminary data.</text>
</comment>
<evidence type="ECO:0000313" key="2">
    <source>
        <dbReference type="EMBL" id="HCT15238.1"/>
    </source>
</evidence>
<dbReference type="Pfam" id="PF11855">
    <property type="entry name" value="DUF3375"/>
    <property type="match status" value="1"/>
</dbReference>
<sequence length="543" mass="58488">MTNLRIEAAYQRAFRDFRDPPLSLLHGRHAPFVVAALSLIFTPGRPSVAVTDAHVEVDDMVSALRGALRAGADAGADTGAVAGTSSGAADEATADEPDTTDATDTALPTGNGRRICSSWVRSGWLVRQIDNGTEVYRLSAQAVAALETAGRAGGGRARVSRSRIRTLLDSVDQLVQDADTDPASRLAALQADRDRIDAEMASIRAGNLPVTDDDQLREEAENILHQSRELPADFARVAESIDAMQRDVVTELRRDVRPVGEVLREYLHRGQHVMEATPEGRAFAGALQLIGDPEQIDRLTDQLTTLLIQPFVAVMTPQQRAELAAIATRVEQGVQEVLTAQRRASHVITAQVQAHDPARDREIDGLLRSVTAGLQEWMAVSRPGEPVEPLRSFPTARVGHLRQTLADLRPPDVPVPLHHGHAPASVDDDTRDWGGPHYDELADAVAGAGGGPTGTFDLAGLFDEVPGPLRRPVDLLGLLEIAHRNGIVDRDEVSVVEAVRPDGTRRRFAFGAVTARTTEERTGQETGQETAATTAQGQTEETE</sequence>
<dbReference type="EMBL" id="DQID01000277">
    <property type="protein sequence ID" value="HCT15238.1"/>
    <property type="molecule type" value="Genomic_DNA"/>
</dbReference>
<accession>A0A3D4T137</accession>
<dbReference type="RefSeq" id="WP_010121637.1">
    <property type="nucleotide sequence ID" value="NZ_DAITTW010000002.1"/>
</dbReference>
<proteinExistence type="predicted"/>
<dbReference type="AlphaFoldDB" id="A0A3D4T137"/>